<proteinExistence type="predicted"/>
<dbReference type="PANTHER" id="PTHR24419:SF18">
    <property type="entry name" value="SERINE_THREONINE-PROTEIN KINASE HASPIN"/>
    <property type="match status" value="1"/>
</dbReference>
<evidence type="ECO:0000256" key="1">
    <source>
        <dbReference type="ARBA" id="ARBA00012513"/>
    </source>
</evidence>
<comment type="catalytic activity">
    <reaction evidence="8">
        <text>L-seryl-[protein] + ATP = O-phospho-L-seryl-[protein] + ADP + H(+)</text>
        <dbReference type="Rhea" id="RHEA:17989"/>
        <dbReference type="Rhea" id="RHEA-COMP:9863"/>
        <dbReference type="Rhea" id="RHEA-COMP:11604"/>
        <dbReference type="ChEBI" id="CHEBI:15378"/>
        <dbReference type="ChEBI" id="CHEBI:29999"/>
        <dbReference type="ChEBI" id="CHEBI:30616"/>
        <dbReference type="ChEBI" id="CHEBI:83421"/>
        <dbReference type="ChEBI" id="CHEBI:456216"/>
        <dbReference type="EC" id="2.7.11.1"/>
    </reaction>
</comment>
<organism evidence="10 11">
    <name type="scientific">Larinioides sclopetarius</name>
    <dbReference type="NCBI Taxonomy" id="280406"/>
    <lineage>
        <taxon>Eukaryota</taxon>
        <taxon>Metazoa</taxon>
        <taxon>Ecdysozoa</taxon>
        <taxon>Arthropoda</taxon>
        <taxon>Chelicerata</taxon>
        <taxon>Arachnida</taxon>
        <taxon>Araneae</taxon>
        <taxon>Araneomorphae</taxon>
        <taxon>Entelegynae</taxon>
        <taxon>Araneoidea</taxon>
        <taxon>Araneidae</taxon>
        <taxon>Larinioides</taxon>
    </lineage>
</organism>
<accession>A0AAV2BGX5</accession>
<dbReference type="GO" id="GO:0005524">
    <property type="term" value="F:ATP binding"/>
    <property type="evidence" value="ECO:0007669"/>
    <property type="project" value="UniProtKB-KW"/>
</dbReference>
<keyword evidence="5" id="KW-0418">Kinase</keyword>
<dbReference type="GO" id="GO:0035556">
    <property type="term" value="P:intracellular signal transduction"/>
    <property type="evidence" value="ECO:0007669"/>
    <property type="project" value="TreeGrafter"/>
</dbReference>
<evidence type="ECO:0000313" key="10">
    <source>
        <dbReference type="EMBL" id="CAL1295486.1"/>
    </source>
</evidence>
<keyword evidence="6" id="KW-0067">ATP-binding</keyword>
<dbReference type="Proteomes" id="UP001497382">
    <property type="component" value="Unassembled WGS sequence"/>
</dbReference>
<dbReference type="SUPFAM" id="SSF56112">
    <property type="entry name" value="Protein kinase-like (PK-like)"/>
    <property type="match status" value="1"/>
</dbReference>
<keyword evidence="11" id="KW-1185">Reference proteome</keyword>
<dbReference type="InterPro" id="IPR011009">
    <property type="entry name" value="Kinase-like_dom_sf"/>
</dbReference>
<protein>
    <recommendedName>
        <fullName evidence="1">non-specific serine/threonine protein kinase</fullName>
        <ecNumber evidence="1">2.7.11.1</ecNumber>
    </recommendedName>
</protein>
<evidence type="ECO:0000256" key="5">
    <source>
        <dbReference type="ARBA" id="ARBA00022777"/>
    </source>
</evidence>
<dbReference type="EMBL" id="CAXIEN010000371">
    <property type="protein sequence ID" value="CAL1295486.1"/>
    <property type="molecule type" value="Genomic_DNA"/>
</dbReference>
<comment type="caution">
    <text evidence="10">The sequence shown here is derived from an EMBL/GenBank/DDBJ whole genome shotgun (WGS) entry which is preliminary data.</text>
</comment>
<evidence type="ECO:0000259" key="9">
    <source>
        <dbReference type="SMART" id="SM01331"/>
    </source>
</evidence>
<dbReference type="AlphaFoldDB" id="A0AAV2BGX5"/>
<dbReference type="GO" id="GO:0072354">
    <property type="term" value="F:histone H3T3 kinase activity"/>
    <property type="evidence" value="ECO:0007669"/>
    <property type="project" value="TreeGrafter"/>
</dbReference>
<name>A0AAV2BGX5_9ARAC</name>
<evidence type="ECO:0000256" key="3">
    <source>
        <dbReference type="ARBA" id="ARBA00022679"/>
    </source>
</evidence>
<dbReference type="PANTHER" id="PTHR24419">
    <property type="entry name" value="INTERLEUKIN-1 RECEPTOR-ASSOCIATED KINASE"/>
    <property type="match status" value="1"/>
</dbReference>
<evidence type="ECO:0000256" key="6">
    <source>
        <dbReference type="ARBA" id="ARBA00022840"/>
    </source>
</evidence>
<dbReference type="GO" id="GO:0005634">
    <property type="term" value="C:nucleus"/>
    <property type="evidence" value="ECO:0007669"/>
    <property type="project" value="TreeGrafter"/>
</dbReference>
<dbReference type="GO" id="GO:0000278">
    <property type="term" value="P:mitotic cell cycle"/>
    <property type="evidence" value="ECO:0007669"/>
    <property type="project" value="TreeGrafter"/>
</dbReference>
<gene>
    <name evidence="10" type="ORF">LARSCL_LOCUS19294</name>
</gene>
<evidence type="ECO:0000256" key="7">
    <source>
        <dbReference type="ARBA" id="ARBA00047899"/>
    </source>
</evidence>
<sequence>MFAIIELEYGGKDMTCFILRNAAEAESVLKQIAISLAIAEEAHLFEHRDLHLGNILVQRNASKTISYVLRGKAYSIPNHGLVVTIIDFTLSRVLHEGCIFYNDLADDDSLFNQTGDYQFQIYKDTKQLLNNEWHKCLLYSNVLWLTFLCVKLLEYDYSRPSSKKHEEGLNKIRTFQNNLRQCQNAFECLASCNVLTSIPKGNQGSAKQMAKKAKLVDRKSLQKSISHRVSNVA</sequence>
<dbReference type="Gene3D" id="1.10.510.10">
    <property type="entry name" value="Transferase(Phosphotransferase) domain 1"/>
    <property type="match status" value="1"/>
</dbReference>
<feature type="domain" description="Serine/threonine-protein kinase haspin C-terminal" evidence="9">
    <location>
        <begin position="108"/>
        <end position="196"/>
    </location>
</feature>
<dbReference type="EC" id="2.7.11.1" evidence="1"/>
<keyword evidence="4" id="KW-0547">Nucleotide-binding</keyword>
<evidence type="ECO:0000256" key="4">
    <source>
        <dbReference type="ARBA" id="ARBA00022741"/>
    </source>
</evidence>
<evidence type="ECO:0000313" key="11">
    <source>
        <dbReference type="Proteomes" id="UP001497382"/>
    </source>
</evidence>
<dbReference type="GO" id="GO:0005737">
    <property type="term" value="C:cytoplasm"/>
    <property type="evidence" value="ECO:0007669"/>
    <property type="project" value="TreeGrafter"/>
</dbReference>
<evidence type="ECO:0000256" key="8">
    <source>
        <dbReference type="ARBA" id="ARBA00048679"/>
    </source>
</evidence>
<evidence type="ECO:0000256" key="2">
    <source>
        <dbReference type="ARBA" id="ARBA00022527"/>
    </source>
</evidence>
<dbReference type="SMART" id="SM01331">
    <property type="entry name" value="DUF3635"/>
    <property type="match status" value="1"/>
</dbReference>
<keyword evidence="2" id="KW-0723">Serine/threonine-protein kinase</keyword>
<reference evidence="10 11" key="1">
    <citation type="submission" date="2024-04" db="EMBL/GenBank/DDBJ databases">
        <authorList>
            <person name="Rising A."/>
            <person name="Reimegard J."/>
            <person name="Sonavane S."/>
            <person name="Akerstrom W."/>
            <person name="Nylinder S."/>
            <person name="Hedman E."/>
            <person name="Kallberg Y."/>
        </authorList>
    </citation>
    <scope>NUCLEOTIDE SEQUENCE [LARGE SCALE GENOMIC DNA]</scope>
</reference>
<dbReference type="InterPro" id="IPR024604">
    <property type="entry name" value="GSG2_C"/>
</dbReference>
<keyword evidence="3" id="KW-0808">Transferase</keyword>
<dbReference type="Pfam" id="PF12330">
    <property type="entry name" value="Haspin_kinase"/>
    <property type="match status" value="1"/>
</dbReference>
<comment type="catalytic activity">
    <reaction evidence="7">
        <text>L-threonyl-[protein] + ATP = O-phospho-L-threonyl-[protein] + ADP + H(+)</text>
        <dbReference type="Rhea" id="RHEA:46608"/>
        <dbReference type="Rhea" id="RHEA-COMP:11060"/>
        <dbReference type="Rhea" id="RHEA-COMP:11605"/>
        <dbReference type="ChEBI" id="CHEBI:15378"/>
        <dbReference type="ChEBI" id="CHEBI:30013"/>
        <dbReference type="ChEBI" id="CHEBI:30616"/>
        <dbReference type="ChEBI" id="CHEBI:61977"/>
        <dbReference type="ChEBI" id="CHEBI:456216"/>
        <dbReference type="EC" id="2.7.11.1"/>
    </reaction>
</comment>